<dbReference type="GO" id="GO:0006351">
    <property type="term" value="P:DNA-templated transcription"/>
    <property type="evidence" value="ECO:0007669"/>
    <property type="project" value="InterPro"/>
</dbReference>
<evidence type="ECO:0000313" key="4">
    <source>
        <dbReference type="EMBL" id="KJL33289.1"/>
    </source>
</evidence>
<dbReference type="Proteomes" id="UP000033740">
    <property type="component" value="Unassembled WGS sequence"/>
</dbReference>
<feature type="domain" description="Transcriptional repressor PaaX-like N-terminal" evidence="1">
    <location>
        <begin position="15"/>
        <end position="81"/>
    </location>
</feature>
<proteinExistence type="predicted"/>
<dbReference type="Pfam" id="PF08223">
    <property type="entry name" value="PaaX_C"/>
    <property type="match status" value="1"/>
</dbReference>
<keyword evidence="5" id="KW-1185">Reference proteome</keyword>
<dbReference type="STRING" id="582680.RS86_01949"/>
<dbReference type="PIRSF" id="PIRSF020623">
    <property type="entry name" value="PaaX"/>
    <property type="match status" value="1"/>
</dbReference>
<dbReference type="InterPro" id="IPR013225">
    <property type="entry name" value="PaaX_C"/>
</dbReference>
<evidence type="ECO:0000259" key="1">
    <source>
        <dbReference type="Pfam" id="PF07848"/>
    </source>
</evidence>
<evidence type="ECO:0000259" key="3">
    <source>
        <dbReference type="Pfam" id="PF20803"/>
    </source>
</evidence>
<dbReference type="Gene3D" id="1.10.10.10">
    <property type="entry name" value="Winged helix-like DNA-binding domain superfamily/Winged helix DNA-binding domain"/>
    <property type="match status" value="1"/>
</dbReference>
<dbReference type="Gene3D" id="3.30.70.2650">
    <property type="match status" value="1"/>
</dbReference>
<dbReference type="PANTHER" id="PTHR30319">
    <property type="entry name" value="PHENYLACETIC ACID REGULATOR-RELATED TRANSCRIPTIONAL REPRESSOR"/>
    <property type="match status" value="1"/>
</dbReference>
<dbReference type="Pfam" id="PF20803">
    <property type="entry name" value="PaaX_M"/>
    <property type="match status" value="1"/>
</dbReference>
<accession>A0A0F0LKT4</accession>
<dbReference type="PANTHER" id="PTHR30319:SF1">
    <property type="entry name" value="TRANSCRIPTIONAL REPRESSOR PAAX"/>
    <property type="match status" value="1"/>
</dbReference>
<dbReference type="InterPro" id="IPR012906">
    <property type="entry name" value="PaaX-like_N"/>
</dbReference>
<name>A0A0F0LKT4_9MICO</name>
<dbReference type="InterPro" id="IPR048846">
    <property type="entry name" value="PaaX-like_central"/>
</dbReference>
<comment type="caution">
    <text evidence="4">The sequence shown here is derived from an EMBL/GenBank/DDBJ whole genome shotgun (WGS) entry which is preliminary data.</text>
</comment>
<feature type="domain" description="Transcriptional repressor PaaX-like C-terminal" evidence="2">
    <location>
        <begin position="184"/>
        <end position="268"/>
    </location>
</feature>
<dbReference type="InterPro" id="IPR011965">
    <property type="entry name" value="PaaX_trns_reg"/>
</dbReference>
<organism evidence="4 5">
    <name type="scientific">Microbacterium azadirachtae</name>
    <dbReference type="NCBI Taxonomy" id="582680"/>
    <lineage>
        <taxon>Bacteria</taxon>
        <taxon>Bacillati</taxon>
        <taxon>Actinomycetota</taxon>
        <taxon>Actinomycetes</taxon>
        <taxon>Micrococcales</taxon>
        <taxon>Microbacteriaceae</taxon>
        <taxon>Microbacterium</taxon>
    </lineage>
</organism>
<dbReference type="RefSeq" id="WP_045272029.1">
    <property type="nucleotide sequence ID" value="NZ_JYIX01000034.1"/>
</dbReference>
<feature type="domain" description="Transcriptional repressor PaaX-like central Cas2-like" evidence="3">
    <location>
        <begin position="102"/>
        <end position="180"/>
    </location>
</feature>
<sequence length="272" mass="30296">MSESAATADSTARLQHLIITVFGRYVRAHGGVIQVSDLIRMLAALGADAPGVRSAVSRLKRRGVLVSVRSGGAAAYRLADSLEGVFSAGDHRIFEERRAQPSDPWLLASFSVPERERPLRHQLRKLLQRLGFGQISGGLWIAPGLIADETRTALRRADLDRYVELFLGDRVSQDDPAEAVGRWWDLPALEPLYRGFVDGFAPMMSRELSDREAFAAHVGAITQWRRLTYLDPGIPLQYLPDRWVGVEAERLFSALHRRLEPAAERFVSTVLS</sequence>
<reference evidence="4 5" key="1">
    <citation type="submission" date="2015-02" db="EMBL/GenBank/DDBJ databases">
        <title>Draft genome sequences of ten Microbacterium spp. with emphasis on heavy metal contaminated environments.</title>
        <authorList>
            <person name="Corretto E."/>
        </authorList>
    </citation>
    <scope>NUCLEOTIDE SEQUENCE [LARGE SCALE GENOMIC DNA]</scope>
    <source>
        <strain evidence="4 5">ARN176</strain>
    </source>
</reference>
<dbReference type="InterPro" id="IPR036388">
    <property type="entry name" value="WH-like_DNA-bd_sf"/>
</dbReference>
<dbReference type="EMBL" id="JYIX01000034">
    <property type="protein sequence ID" value="KJL33289.1"/>
    <property type="molecule type" value="Genomic_DNA"/>
</dbReference>
<evidence type="ECO:0000313" key="5">
    <source>
        <dbReference type="Proteomes" id="UP000033740"/>
    </source>
</evidence>
<dbReference type="PATRIC" id="fig|582680.6.peg.2016"/>
<dbReference type="Gene3D" id="1.20.58.1460">
    <property type="match status" value="1"/>
</dbReference>
<evidence type="ECO:0000259" key="2">
    <source>
        <dbReference type="Pfam" id="PF08223"/>
    </source>
</evidence>
<protein>
    <submittedName>
        <fullName evidence="4">Transcriptional repressor PaaX</fullName>
    </submittedName>
</protein>
<dbReference type="Pfam" id="PF07848">
    <property type="entry name" value="PaaX"/>
    <property type="match status" value="1"/>
</dbReference>
<dbReference type="AlphaFoldDB" id="A0A0F0LKT4"/>
<gene>
    <name evidence="4" type="primary">paaX</name>
    <name evidence="4" type="ORF">RS86_01949</name>
</gene>